<feature type="domain" description="Urease accessory protein UreH-like transmembrane" evidence="2">
    <location>
        <begin position="12"/>
        <end position="203"/>
    </location>
</feature>
<feature type="transmembrane region" description="Helical" evidence="1">
    <location>
        <begin position="153"/>
        <end position="171"/>
    </location>
</feature>
<sequence length="212" mass="23400">MNSAIFLAAGILASSFFGSWHCAGMCGPIATLMGQRKNLLPYHLGRFVSYNLLGVLAGSLGQFFLNSNFVHLRWISALLFAVVLIFMGVRWIAPDFLVRLIPSLEGHPLMRSLRKLQVFHLKQSGFVVGLLTALLPCGWLYTYVTAAIATKSIWGGVMVMTLFWLGSLPALSVLPSMIRQTIQTTPMKHQKIAGVILILAGLYSIFSFVFLH</sequence>
<dbReference type="Pfam" id="PF13386">
    <property type="entry name" value="DsbD_2"/>
    <property type="match status" value="1"/>
</dbReference>
<reference evidence="3" key="1">
    <citation type="submission" date="2022-08" db="EMBL/GenBank/DDBJ databases">
        <title>Novel Bdellovibrio Species Isolated from Svalbard: Designation Bdellovibrio svalbardensis.</title>
        <authorList>
            <person name="Mitchell R.J."/>
            <person name="Choi S.Y."/>
        </authorList>
    </citation>
    <scope>NUCLEOTIDE SEQUENCE</scope>
    <source>
        <strain evidence="3">PAP01</strain>
    </source>
</reference>
<organism evidence="3 4">
    <name type="scientific">Bdellovibrio svalbardensis</name>
    <dbReference type="NCBI Taxonomy" id="2972972"/>
    <lineage>
        <taxon>Bacteria</taxon>
        <taxon>Pseudomonadati</taxon>
        <taxon>Bdellovibrionota</taxon>
        <taxon>Bdellovibrionia</taxon>
        <taxon>Bdellovibrionales</taxon>
        <taxon>Pseudobdellovibrionaceae</taxon>
        <taxon>Bdellovibrio</taxon>
    </lineage>
</organism>
<dbReference type="PANTHER" id="PTHR42208:SF1">
    <property type="entry name" value="HEAVY METAL TRANSPORTER"/>
    <property type="match status" value="1"/>
</dbReference>
<evidence type="ECO:0000313" key="4">
    <source>
        <dbReference type="Proteomes" id="UP001152321"/>
    </source>
</evidence>
<keyword evidence="1" id="KW-1133">Transmembrane helix</keyword>
<feature type="transmembrane region" description="Helical" evidence="1">
    <location>
        <begin position="192"/>
        <end position="211"/>
    </location>
</feature>
<feature type="transmembrane region" description="Helical" evidence="1">
    <location>
        <begin position="119"/>
        <end position="141"/>
    </location>
</feature>
<evidence type="ECO:0000259" key="2">
    <source>
        <dbReference type="Pfam" id="PF13386"/>
    </source>
</evidence>
<keyword evidence="4" id="KW-1185">Reference proteome</keyword>
<dbReference type="Proteomes" id="UP001152321">
    <property type="component" value="Unassembled WGS sequence"/>
</dbReference>
<gene>
    <name evidence="3" type="ORF">NWE73_06540</name>
</gene>
<evidence type="ECO:0000313" key="3">
    <source>
        <dbReference type="EMBL" id="MDG0816012.1"/>
    </source>
</evidence>
<dbReference type="EMBL" id="JANRMI010000002">
    <property type="protein sequence ID" value="MDG0816012.1"/>
    <property type="molecule type" value="Genomic_DNA"/>
</dbReference>
<keyword evidence="1" id="KW-0472">Membrane</keyword>
<dbReference type="RefSeq" id="WP_277577490.1">
    <property type="nucleotide sequence ID" value="NZ_JANRMI010000002.1"/>
</dbReference>
<feature type="transmembrane region" description="Helical" evidence="1">
    <location>
        <begin position="6"/>
        <end position="32"/>
    </location>
</feature>
<protein>
    <submittedName>
        <fullName evidence="3">Sulfite exporter TauE/SafE family protein</fullName>
    </submittedName>
</protein>
<evidence type="ECO:0000256" key="1">
    <source>
        <dbReference type="SAM" id="Phobius"/>
    </source>
</evidence>
<name>A0ABT6DGS1_9BACT</name>
<proteinExistence type="predicted"/>
<feature type="transmembrane region" description="Helical" evidence="1">
    <location>
        <begin position="44"/>
        <end position="65"/>
    </location>
</feature>
<accession>A0ABT6DGS1</accession>
<comment type="caution">
    <text evidence="3">The sequence shown here is derived from an EMBL/GenBank/DDBJ whole genome shotgun (WGS) entry which is preliminary data.</text>
</comment>
<feature type="transmembrane region" description="Helical" evidence="1">
    <location>
        <begin position="71"/>
        <end position="93"/>
    </location>
</feature>
<dbReference type="InterPro" id="IPR039447">
    <property type="entry name" value="UreH-like_TM_dom"/>
</dbReference>
<keyword evidence="1" id="KW-0812">Transmembrane</keyword>
<dbReference type="PANTHER" id="PTHR42208">
    <property type="entry name" value="HEAVY METAL TRANSPORTER-RELATED"/>
    <property type="match status" value="1"/>
</dbReference>